<name>A0A0D7BL01_9AGAR</name>
<keyword evidence="3 8" id="KW-0812">Transmembrane</keyword>
<evidence type="ECO:0000256" key="3">
    <source>
        <dbReference type="ARBA" id="ARBA00022692"/>
    </source>
</evidence>
<accession>A0A0D7BL01</accession>
<feature type="transmembrane region" description="Helical" evidence="8">
    <location>
        <begin position="87"/>
        <end position="105"/>
    </location>
</feature>
<proteinExistence type="inferred from homology"/>
<evidence type="ECO:0000256" key="8">
    <source>
        <dbReference type="SAM" id="Phobius"/>
    </source>
</evidence>
<reference evidence="9 10" key="1">
    <citation type="journal article" date="2015" name="Fungal Genet. Biol.">
        <title>Evolution of novel wood decay mechanisms in Agaricales revealed by the genome sequences of Fistulina hepatica and Cylindrobasidium torrendii.</title>
        <authorList>
            <person name="Floudas D."/>
            <person name="Held B.W."/>
            <person name="Riley R."/>
            <person name="Nagy L.G."/>
            <person name="Koehler G."/>
            <person name="Ransdell A.S."/>
            <person name="Younus H."/>
            <person name="Chow J."/>
            <person name="Chiniquy J."/>
            <person name="Lipzen A."/>
            <person name="Tritt A."/>
            <person name="Sun H."/>
            <person name="Haridas S."/>
            <person name="LaButti K."/>
            <person name="Ohm R.A."/>
            <person name="Kues U."/>
            <person name="Blanchette R.A."/>
            <person name="Grigoriev I.V."/>
            <person name="Minto R.E."/>
            <person name="Hibbett D.S."/>
        </authorList>
    </citation>
    <scope>NUCLEOTIDE SEQUENCE [LARGE SCALE GENOMIC DNA]</scope>
    <source>
        <strain evidence="9 10">FP15055 ss-10</strain>
    </source>
</reference>
<evidence type="ECO:0000256" key="1">
    <source>
        <dbReference type="ARBA" id="ARBA00004477"/>
    </source>
</evidence>
<protein>
    <submittedName>
        <fullName evidence="9">Peptidase A22B, signal peptide peptidase</fullName>
    </submittedName>
</protein>
<evidence type="ECO:0000256" key="4">
    <source>
        <dbReference type="ARBA" id="ARBA00022801"/>
    </source>
</evidence>
<dbReference type="Proteomes" id="UP000054007">
    <property type="component" value="Unassembled WGS sequence"/>
</dbReference>
<keyword evidence="7 8" id="KW-0472">Membrane</keyword>
<dbReference type="Pfam" id="PF04258">
    <property type="entry name" value="Peptidase_A22B"/>
    <property type="match status" value="1"/>
</dbReference>
<evidence type="ECO:0000313" key="10">
    <source>
        <dbReference type="Proteomes" id="UP000054007"/>
    </source>
</evidence>
<dbReference type="PANTHER" id="PTHR12174:SF23">
    <property type="entry name" value="MINOR HISTOCOMPATIBILITY ANTIGEN H13"/>
    <property type="match status" value="1"/>
</dbReference>
<feature type="transmembrane region" description="Helical" evidence="8">
    <location>
        <begin position="206"/>
        <end position="228"/>
    </location>
</feature>
<dbReference type="PANTHER" id="PTHR12174">
    <property type="entry name" value="SIGNAL PEPTIDE PEPTIDASE"/>
    <property type="match status" value="1"/>
</dbReference>
<comment type="similarity">
    <text evidence="2">Belongs to the peptidase A22B family.</text>
</comment>
<gene>
    <name evidence="9" type="ORF">CYLTODRAFT_346521</name>
</gene>
<feature type="transmembrane region" description="Helical" evidence="8">
    <location>
        <begin position="290"/>
        <end position="313"/>
    </location>
</feature>
<dbReference type="AlphaFoldDB" id="A0A0D7BL01"/>
<dbReference type="GO" id="GO:0098553">
    <property type="term" value="C:lumenal side of endoplasmic reticulum membrane"/>
    <property type="evidence" value="ECO:0007669"/>
    <property type="project" value="TreeGrafter"/>
</dbReference>
<dbReference type="SMART" id="SM00730">
    <property type="entry name" value="PSN"/>
    <property type="match status" value="1"/>
</dbReference>
<evidence type="ECO:0000256" key="6">
    <source>
        <dbReference type="ARBA" id="ARBA00022989"/>
    </source>
</evidence>
<feature type="transmembrane region" description="Helical" evidence="8">
    <location>
        <begin position="152"/>
        <end position="169"/>
    </location>
</feature>
<evidence type="ECO:0000256" key="7">
    <source>
        <dbReference type="ARBA" id="ARBA00023136"/>
    </source>
</evidence>
<dbReference type="GO" id="GO:0006465">
    <property type="term" value="P:signal peptide processing"/>
    <property type="evidence" value="ECO:0007669"/>
    <property type="project" value="TreeGrafter"/>
</dbReference>
<comment type="subcellular location">
    <subcellularLocation>
        <location evidence="1">Endoplasmic reticulum membrane</location>
        <topology evidence="1">Multi-pass membrane protein</topology>
    </subcellularLocation>
</comment>
<feature type="transmembrane region" description="Helical" evidence="8">
    <location>
        <begin position="248"/>
        <end position="269"/>
    </location>
</feature>
<keyword evidence="4" id="KW-0378">Hydrolase</keyword>
<dbReference type="EMBL" id="KN880458">
    <property type="protein sequence ID" value="KIY71157.1"/>
    <property type="molecule type" value="Genomic_DNA"/>
</dbReference>
<feature type="transmembrane region" description="Helical" evidence="8">
    <location>
        <begin position="12"/>
        <end position="32"/>
    </location>
</feature>
<dbReference type="GO" id="GO:0098554">
    <property type="term" value="C:cytoplasmic side of endoplasmic reticulum membrane"/>
    <property type="evidence" value="ECO:0007669"/>
    <property type="project" value="TreeGrafter"/>
</dbReference>
<dbReference type="OrthoDB" id="29661at2759"/>
<dbReference type="InterPro" id="IPR006639">
    <property type="entry name" value="Preselin/SPP"/>
</dbReference>
<evidence type="ECO:0000256" key="2">
    <source>
        <dbReference type="ARBA" id="ARBA00006859"/>
    </source>
</evidence>
<evidence type="ECO:0000256" key="5">
    <source>
        <dbReference type="ARBA" id="ARBA00022824"/>
    </source>
</evidence>
<organism evidence="9 10">
    <name type="scientific">Cylindrobasidium torrendii FP15055 ss-10</name>
    <dbReference type="NCBI Taxonomy" id="1314674"/>
    <lineage>
        <taxon>Eukaryota</taxon>
        <taxon>Fungi</taxon>
        <taxon>Dikarya</taxon>
        <taxon>Basidiomycota</taxon>
        <taxon>Agaricomycotina</taxon>
        <taxon>Agaricomycetes</taxon>
        <taxon>Agaricomycetidae</taxon>
        <taxon>Agaricales</taxon>
        <taxon>Marasmiineae</taxon>
        <taxon>Physalacriaceae</taxon>
        <taxon>Cylindrobasidium</taxon>
    </lineage>
</organism>
<dbReference type="GO" id="GO:0033619">
    <property type="term" value="P:membrane protein proteolysis"/>
    <property type="evidence" value="ECO:0007669"/>
    <property type="project" value="TreeGrafter"/>
</dbReference>
<feature type="transmembrane region" description="Helical" evidence="8">
    <location>
        <begin position="319"/>
        <end position="337"/>
    </location>
</feature>
<sequence length="365" mass="40063">MASEHDYGLLSSYAGLLTLATTSIYIGSFSSLPPKKTKKGKDAESDSEDEEDIIEPLSSQEAYLFPIIGSVTLLGLFLIIKYVGKEWINWVLGWYFTFSGFGSVWKTSISAAKKLVGAERWKKFEQYTFSIRCRTDSEGPSLLLSVSARTPSLLMLPAALAFVTLYSASGGRSVLLSNILSLSFCNTALAYVRLDSFATGTILLSGLFLYDIWWVFGTPVMVSVATSIDAPIKLLWPKSLDFGNARGYTMLGLGDVVVPGIFVALALRYDYHRFIELSSKNIAKATFKKPYFHAALVAYVSGLVTTMAVMHTFKAAQPALLYLSPACIISFLIIACARGEFADAWGWSDTTPEQPSESERHIKST</sequence>
<dbReference type="GO" id="GO:0042500">
    <property type="term" value="F:aspartic endopeptidase activity, intramembrane cleaving"/>
    <property type="evidence" value="ECO:0007669"/>
    <property type="project" value="InterPro"/>
</dbReference>
<keyword evidence="6 8" id="KW-1133">Transmembrane helix</keyword>
<evidence type="ECO:0000313" key="9">
    <source>
        <dbReference type="EMBL" id="KIY71157.1"/>
    </source>
</evidence>
<dbReference type="InterPro" id="IPR007369">
    <property type="entry name" value="Peptidase_A22B_SPP"/>
</dbReference>
<keyword evidence="10" id="KW-1185">Reference proteome</keyword>
<feature type="transmembrane region" description="Helical" evidence="8">
    <location>
        <begin position="62"/>
        <end position="81"/>
    </location>
</feature>
<dbReference type="STRING" id="1314674.A0A0D7BL01"/>
<keyword evidence="5" id="KW-0256">Endoplasmic reticulum</keyword>